<keyword evidence="9" id="KW-0594">Phospholipid biosynthesis</keyword>
<evidence type="ECO:0000256" key="1">
    <source>
        <dbReference type="ARBA" id="ARBA00004141"/>
    </source>
</evidence>
<proteinExistence type="inferred from homology"/>
<feature type="transmembrane region" description="Helical" evidence="13">
    <location>
        <begin position="50"/>
        <end position="69"/>
    </location>
</feature>
<evidence type="ECO:0000313" key="14">
    <source>
        <dbReference type="EMBL" id="TWJ17145.1"/>
    </source>
</evidence>
<keyword evidence="15" id="KW-1185">Reference proteome</keyword>
<keyword evidence="7" id="KW-0443">Lipid metabolism</keyword>
<organism evidence="14 15">
    <name type="scientific">Stackebrandtia albiflava</name>
    <dbReference type="NCBI Taxonomy" id="406432"/>
    <lineage>
        <taxon>Bacteria</taxon>
        <taxon>Bacillati</taxon>
        <taxon>Actinomycetota</taxon>
        <taxon>Actinomycetes</taxon>
        <taxon>Glycomycetales</taxon>
        <taxon>Glycomycetaceae</taxon>
        <taxon>Stackebrandtia</taxon>
    </lineage>
</organism>
<comment type="caution">
    <text evidence="14">The sequence shown here is derived from an EMBL/GenBank/DDBJ whole genome shotgun (WGS) entry which is preliminary data.</text>
</comment>
<dbReference type="NCBIfam" id="TIGR00560">
    <property type="entry name" value="pgsA"/>
    <property type="match status" value="1"/>
</dbReference>
<dbReference type="PANTHER" id="PTHR14269">
    <property type="entry name" value="CDP-DIACYLGLYCEROL--GLYCEROL-3-PHOSPHATE 3-PHOSPHATIDYLTRANSFERASE-RELATED"/>
    <property type="match status" value="1"/>
</dbReference>
<dbReference type="OrthoDB" id="9796672at2"/>
<keyword evidence="3" id="KW-0444">Lipid biosynthesis</keyword>
<dbReference type="GO" id="GO:0046474">
    <property type="term" value="P:glycerophospholipid biosynthetic process"/>
    <property type="evidence" value="ECO:0007669"/>
    <property type="project" value="TreeGrafter"/>
</dbReference>
<sequence length="198" mass="21525">MPHEVSADARRTPSVYNVANALTLLRLLLIPVFAWCVVESAFVSQTWRMAAAGVFALASATDVVDGWLARRHGLVTAFGKVADPIADKALTGTALILLSLAGQVPWWATALILFREIGVTVLRFWVIRFGVIAASHGGKLKTALQVAAIFWYLWPWPAPVADAAPWLMGAAVLATVVTGAEYVIQVIRIRHRGDRRSD</sequence>
<dbReference type="UniPathway" id="UPA00085"/>
<keyword evidence="6 13" id="KW-1133">Transmembrane helix</keyword>
<evidence type="ECO:0000256" key="8">
    <source>
        <dbReference type="ARBA" id="ARBA00023136"/>
    </source>
</evidence>
<accession>A0A562VGX2</accession>
<evidence type="ECO:0000256" key="7">
    <source>
        <dbReference type="ARBA" id="ARBA00023098"/>
    </source>
</evidence>
<evidence type="ECO:0000256" key="2">
    <source>
        <dbReference type="ARBA" id="ARBA00010441"/>
    </source>
</evidence>
<dbReference type="GO" id="GO:0016020">
    <property type="term" value="C:membrane"/>
    <property type="evidence" value="ECO:0007669"/>
    <property type="project" value="UniProtKB-SubCell"/>
</dbReference>
<feature type="transmembrane region" description="Helical" evidence="13">
    <location>
        <begin position="166"/>
        <end position="187"/>
    </location>
</feature>
<dbReference type="InterPro" id="IPR050324">
    <property type="entry name" value="CDP-alcohol_PTase-I"/>
</dbReference>
<evidence type="ECO:0000256" key="3">
    <source>
        <dbReference type="ARBA" id="ARBA00022516"/>
    </source>
</evidence>
<dbReference type="InterPro" id="IPR048254">
    <property type="entry name" value="CDP_ALCOHOL_P_TRANSF_CS"/>
</dbReference>
<dbReference type="InterPro" id="IPR043130">
    <property type="entry name" value="CDP-OH_PTrfase_TM_dom"/>
</dbReference>
<evidence type="ECO:0000256" key="10">
    <source>
        <dbReference type="ARBA" id="ARBA00023264"/>
    </source>
</evidence>
<comment type="subcellular location">
    <subcellularLocation>
        <location evidence="1">Membrane</location>
        <topology evidence="1">Multi-pass membrane protein</topology>
    </subcellularLocation>
</comment>
<dbReference type="AlphaFoldDB" id="A0A562VGX2"/>
<dbReference type="PIRSF" id="PIRSF000847">
    <property type="entry name" value="Phos_ph_gly_syn"/>
    <property type="match status" value="1"/>
</dbReference>
<feature type="transmembrane region" description="Helical" evidence="13">
    <location>
        <begin position="18"/>
        <end position="38"/>
    </location>
</feature>
<evidence type="ECO:0000256" key="6">
    <source>
        <dbReference type="ARBA" id="ARBA00022989"/>
    </source>
</evidence>
<keyword evidence="4 12" id="KW-0808">Transferase</keyword>
<dbReference type="RefSeq" id="WP_147131246.1">
    <property type="nucleotide sequence ID" value="NZ_BAABIJ010000009.1"/>
</dbReference>
<evidence type="ECO:0000256" key="4">
    <source>
        <dbReference type="ARBA" id="ARBA00022679"/>
    </source>
</evidence>
<dbReference type="Proteomes" id="UP000321617">
    <property type="component" value="Unassembled WGS sequence"/>
</dbReference>
<dbReference type="PANTHER" id="PTHR14269:SF52">
    <property type="entry name" value="PHOSPHATIDYLGLYCEROPHOSPHATE SYNTHASE-RELATED"/>
    <property type="match status" value="1"/>
</dbReference>
<dbReference type="Gene3D" id="1.20.120.1760">
    <property type="match status" value="1"/>
</dbReference>
<evidence type="ECO:0000256" key="9">
    <source>
        <dbReference type="ARBA" id="ARBA00023209"/>
    </source>
</evidence>
<reference evidence="14 15" key="1">
    <citation type="journal article" date="2013" name="Stand. Genomic Sci.">
        <title>Genomic Encyclopedia of Type Strains, Phase I: The one thousand microbial genomes (KMG-I) project.</title>
        <authorList>
            <person name="Kyrpides N.C."/>
            <person name="Woyke T."/>
            <person name="Eisen J.A."/>
            <person name="Garrity G."/>
            <person name="Lilburn T.G."/>
            <person name="Beck B.J."/>
            <person name="Whitman W.B."/>
            <person name="Hugenholtz P."/>
            <person name="Klenk H.P."/>
        </authorList>
    </citation>
    <scope>NUCLEOTIDE SEQUENCE [LARGE SCALE GENOMIC DNA]</scope>
    <source>
        <strain evidence="14 15">DSM 45044</strain>
    </source>
</reference>
<evidence type="ECO:0000256" key="5">
    <source>
        <dbReference type="ARBA" id="ARBA00022692"/>
    </source>
</evidence>
<feature type="transmembrane region" description="Helical" evidence="13">
    <location>
        <begin position="126"/>
        <end position="154"/>
    </location>
</feature>
<dbReference type="Pfam" id="PF01066">
    <property type="entry name" value="CDP-OH_P_transf"/>
    <property type="match status" value="1"/>
</dbReference>
<evidence type="ECO:0000313" key="15">
    <source>
        <dbReference type="Proteomes" id="UP000321617"/>
    </source>
</evidence>
<evidence type="ECO:0000256" key="12">
    <source>
        <dbReference type="RuleBase" id="RU003750"/>
    </source>
</evidence>
<gene>
    <name evidence="14" type="ORF">LX16_0061</name>
</gene>
<protein>
    <recommendedName>
        <fullName evidence="11">CDP-diacylglycerol--glycerol-3-phosphate 3-phosphatidyltransferase</fullName>
        <ecNumber evidence="11">2.7.8.5</ecNumber>
    </recommendedName>
</protein>
<keyword evidence="8 13" id="KW-0472">Membrane</keyword>
<evidence type="ECO:0000256" key="13">
    <source>
        <dbReference type="SAM" id="Phobius"/>
    </source>
</evidence>
<keyword evidence="5 13" id="KW-0812">Transmembrane</keyword>
<dbReference type="GO" id="GO:0008444">
    <property type="term" value="F:CDP-diacylglycerol-glycerol-3-phosphate 3-phosphatidyltransferase activity"/>
    <property type="evidence" value="ECO:0007669"/>
    <property type="project" value="UniProtKB-UniRule"/>
</dbReference>
<dbReference type="PROSITE" id="PS00379">
    <property type="entry name" value="CDP_ALCOHOL_P_TRANSF"/>
    <property type="match status" value="1"/>
</dbReference>
<dbReference type="EC" id="2.7.8.5" evidence="11"/>
<comment type="similarity">
    <text evidence="2 12">Belongs to the CDP-alcohol phosphatidyltransferase class-I family.</text>
</comment>
<name>A0A562VGX2_9ACTN</name>
<dbReference type="InterPro" id="IPR004570">
    <property type="entry name" value="Phosphatidylglycerol_P_synth"/>
</dbReference>
<dbReference type="InterPro" id="IPR000462">
    <property type="entry name" value="CDP-OH_P_trans"/>
</dbReference>
<feature type="transmembrane region" description="Helical" evidence="13">
    <location>
        <begin position="89"/>
        <end position="114"/>
    </location>
</feature>
<keyword evidence="10" id="KW-1208">Phospholipid metabolism</keyword>
<dbReference type="EMBL" id="VLLL01000001">
    <property type="protein sequence ID" value="TWJ17145.1"/>
    <property type="molecule type" value="Genomic_DNA"/>
</dbReference>
<evidence type="ECO:0000256" key="11">
    <source>
        <dbReference type="NCBIfam" id="TIGR00560"/>
    </source>
</evidence>